<comment type="caution">
    <text evidence="2">The sequence shown here is derived from an EMBL/GenBank/DDBJ whole genome shotgun (WGS) entry which is preliminary data.</text>
</comment>
<feature type="region of interest" description="Disordered" evidence="1">
    <location>
        <begin position="79"/>
        <end position="98"/>
    </location>
</feature>
<keyword evidence="3" id="KW-1185">Reference proteome</keyword>
<reference evidence="2 3" key="1">
    <citation type="submission" date="2020-05" db="EMBL/GenBank/DDBJ databases">
        <title>Draft Genome Sequence of Ochrobactrum soli Isolated from Stable Fly Gut.</title>
        <authorList>
            <person name="Pileggi M.T."/>
            <person name="Vazhakkala L.J."/>
            <person name="Wong C.N."/>
        </authorList>
    </citation>
    <scope>NUCLEOTIDE SEQUENCE [LARGE SCALE GENOMIC DNA]</scope>
    <source>
        <strain evidence="2 3">MTP-C0764</strain>
    </source>
</reference>
<evidence type="ECO:0000313" key="3">
    <source>
        <dbReference type="Proteomes" id="UP000574931"/>
    </source>
</evidence>
<accession>A0A849KW26</accession>
<evidence type="ECO:0000256" key="1">
    <source>
        <dbReference type="SAM" id="MobiDB-lite"/>
    </source>
</evidence>
<proteinExistence type="predicted"/>
<feature type="region of interest" description="Disordered" evidence="1">
    <location>
        <begin position="1"/>
        <end position="27"/>
    </location>
</feature>
<name>A0A849KW26_9HYPH</name>
<dbReference type="EMBL" id="JABFCY010000008">
    <property type="protein sequence ID" value="NNU61356.1"/>
    <property type="molecule type" value="Genomic_DNA"/>
</dbReference>
<organism evidence="2 3">
    <name type="scientific">Ochrobactrum soli</name>
    <dbReference type="NCBI Taxonomy" id="2448455"/>
    <lineage>
        <taxon>Bacteria</taxon>
        <taxon>Pseudomonadati</taxon>
        <taxon>Pseudomonadota</taxon>
        <taxon>Alphaproteobacteria</taxon>
        <taxon>Hyphomicrobiales</taxon>
        <taxon>Brucellaceae</taxon>
        <taxon>Brucella/Ochrobactrum group</taxon>
        <taxon>Ochrobactrum</taxon>
    </lineage>
</organism>
<gene>
    <name evidence="2" type="ORF">HKX02_14020</name>
</gene>
<feature type="compositionally biased region" description="Polar residues" evidence="1">
    <location>
        <begin position="85"/>
        <end position="98"/>
    </location>
</feature>
<dbReference type="Proteomes" id="UP000574931">
    <property type="component" value="Unassembled WGS sequence"/>
</dbReference>
<evidence type="ECO:0000313" key="2">
    <source>
        <dbReference type="EMBL" id="NNU61356.1"/>
    </source>
</evidence>
<dbReference type="AlphaFoldDB" id="A0A849KW26"/>
<dbReference type="RefSeq" id="WP_171318281.1">
    <property type="nucleotide sequence ID" value="NZ_JABFCY010000008.1"/>
</dbReference>
<sequence>MTAQCQTMGQALSQTAARDRRSATSESPSIFAWLRQAHSEIRSQIEQWMLDRKIARTRLSIQNLPEHIRQDIGWPAIDDRLPMTRPSQPTRANTLRNG</sequence>
<feature type="compositionally biased region" description="Polar residues" evidence="1">
    <location>
        <begin position="1"/>
        <end position="16"/>
    </location>
</feature>
<protein>
    <submittedName>
        <fullName evidence="2">DUF1127 domain-containing protein</fullName>
    </submittedName>
</protein>